<evidence type="ECO:0000256" key="2">
    <source>
        <dbReference type="ARBA" id="ARBA00022618"/>
    </source>
</evidence>
<evidence type="ECO:0000256" key="1">
    <source>
        <dbReference type="ARBA" id="ARBA00022490"/>
    </source>
</evidence>
<proteinExistence type="inferred from homology"/>
<keyword evidence="5 8" id="KW-0717">Septation</keyword>
<evidence type="ECO:0000256" key="4">
    <source>
        <dbReference type="ARBA" id="ARBA00023204"/>
    </source>
</evidence>
<dbReference type="PROSITE" id="PS51782">
    <property type="entry name" value="LYSM"/>
    <property type="match status" value="1"/>
</dbReference>
<dbReference type="InterPro" id="IPR018392">
    <property type="entry name" value="LysM"/>
</dbReference>
<accession>A0ABD4QH12</accession>
<dbReference type="Proteomes" id="UP000050272">
    <property type="component" value="Unassembled WGS sequence"/>
</dbReference>
<dbReference type="HAMAP" id="MF_02014">
    <property type="entry name" value="YneA"/>
    <property type="match status" value="1"/>
</dbReference>
<dbReference type="GO" id="GO:0051782">
    <property type="term" value="P:negative regulation of cell division"/>
    <property type="evidence" value="ECO:0007669"/>
    <property type="project" value="UniProtKB-UniRule"/>
</dbReference>
<dbReference type="RefSeq" id="WP_060697795.1">
    <property type="nucleotide sequence ID" value="NZ_JAGQFH010000002.1"/>
</dbReference>
<dbReference type="NCBIfam" id="NF010723">
    <property type="entry name" value="PRK14125.1"/>
    <property type="match status" value="1"/>
</dbReference>
<evidence type="ECO:0000313" key="12">
    <source>
        <dbReference type="EMBL" id="MBR8689085.1"/>
    </source>
</evidence>
<comment type="similarity">
    <text evidence="8">Belongs to the YneA family.</text>
</comment>
<comment type="caution">
    <text evidence="12">The sequence shown here is derived from an EMBL/GenBank/DDBJ whole genome shotgun (WGS) entry which is preliminary data.</text>
</comment>
<keyword evidence="13" id="KW-1185">Reference proteome</keyword>
<evidence type="ECO:0000313" key="14">
    <source>
        <dbReference type="Proteomes" id="UP000676804"/>
    </source>
</evidence>
<protein>
    <recommendedName>
        <fullName evidence="8">Cell division suppressor protein YneA</fullName>
    </recommendedName>
</protein>
<feature type="transmembrane region" description="Helical" evidence="9">
    <location>
        <begin position="7"/>
        <end position="26"/>
    </location>
</feature>
<dbReference type="EMBL" id="LGYN01000002">
    <property type="protein sequence ID" value="KPN15190.1"/>
    <property type="molecule type" value="Genomic_DNA"/>
</dbReference>
<evidence type="ECO:0000256" key="7">
    <source>
        <dbReference type="ARBA" id="ARBA00023306"/>
    </source>
</evidence>
<evidence type="ECO:0000313" key="11">
    <source>
        <dbReference type="EMBL" id="KPN15190.1"/>
    </source>
</evidence>
<name>A0ABD4QH12_9BACI</name>
<evidence type="ECO:0000256" key="8">
    <source>
        <dbReference type="HAMAP-Rule" id="MF_02014"/>
    </source>
</evidence>
<comment type="subcellular location">
    <subcellularLocation>
        <location evidence="8">Cytoplasm</location>
    </subcellularLocation>
</comment>
<keyword evidence="9" id="KW-0472">Membrane</keyword>
<sequence length="103" mass="11499">MRLKESIIFIGVFSFIVGIFLSLIAVTSHNDSNQYVKIEVQSGDTLWGLADQVNDSKSIDKNAFIDWVTEHNNLASTEIKPGDILVIPVKKEHPVVYQLATVQ</sequence>
<keyword evidence="9" id="KW-0812">Transmembrane</keyword>
<dbReference type="SUPFAM" id="SSF54106">
    <property type="entry name" value="LysM domain"/>
    <property type="match status" value="1"/>
</dbReference>
<keyword evidence="7 8" id="KW-0131">Cell cycle</keyword>
<gene>
    <name evidence="8 12" type="primary">yneA</name>
    <name evidence="11" type="ORF">AKG37_16145</name>
    <name evidence="12" type="ORF">KCQ59_04720</name>
</gene>
<dbReference type="InterPro" id="IPR036779">
    <property type="entry name" value="LysM_dom_sf"/>
</dbReference>
<dbReference type="CDD" id="cd00118">
    <property type="entry name" value="LysM"/>
    <property type="match status" value="1"/>
</dbReference>
<evidence type="ECO:0000259" key="10">
    <source>
        <dbReference type="PROSITE" id="PS51782"/>
    </source>
</evidence>
<evidence type="ECO:0000313" key="13">
    <source>
        <dbReference type="Proteomes" id="UP000050272"/>
    </source>
</evidence>
<dbReference type="GO" id="GO:0005737">
    <property type="term" value="C:cytoplasm"/>
    <property type="evidence" value="ECO:0007669"/>
    <property type="project" value="UniProtKB-SubCell"/>
</dbReference>
<dbReference type="EMBL" id="JAGQFH010000002">
    <property type="protein sequence ID" value="MBR8689085.1"/>
    <property type="molecule type" value="Genomic_DNA"/>
</dbReference>
<dbReference type="InterPro" id="IPR022887">
    <property type="entry name" value="Cell_div_suppressor_YneA"/>
</dbReference>
<evidence type="ECO:0000256" key="9">
    <source>
        <dbReference type="SAM" id="Phobius"/>
    </source>
</evidence>
<keyword evidence="2 8" id="KW-0132">Cell division</keyword>
<dbReference type="GO" id="GO:0006281">
    <property type="term" value="P:DNA repair"/>
    <property type="evidence" value="ECO:0007669"/>
    <property type="project" value="UniProtKB-KW"/>
</dbReference>
<evidence type="ECO:0000256" key="3">
    <source>
        <dbReference type="ARBA" id="ARBA00022763"/>
    </source>
</evidence>
<keyword evidence="4 8" id="KW-0234">DNA repair</keyword>
<keyword evidence="6 8" id="KW-0742">SOS response</keyword>
<dbReference type="GO" id="GO:0000917">
    <property type="term" value="P:division septum assembly"/>
    <property type="evidence" value="ECO:0007669"/>
    <property type="project" value="UniProtKB-KW"/>
</dbReference>
<reference evidence="11 13" key="1">
    <citation type="submission" date="2015-07" db="EMBL/GenBank/DDBJ databases">
        <title>Bacillus zhangzhouensis sp. nov. and Bacillus nanhaiticus sp. nov.</title>
        <authorList>
            <person name="Liu Y."/>
            <person name="Lai Q."/>
            <person name="Shao Z."/>
        </authorList>
    </citation>
    <scope>NUCLEOTIDE SEQUENCE [LARGE SCALE GENOMIC DNA]</scope>
    <source>
        <strain evidence="11 13">NH7I_1</strain>
    </source>
</reference>
<comment type="function">
    <text evidence="8">Inhibits cell division during the SOS response. Affects a later stage of the cell division protein assembly, after the assembly of the Z ring, by probably suppressing recruitment of FtsL and/or DivIC to the division machinery.</text>
</comment>
<keyword evidence="1 8" id="KW-0963">Cytoplasm</keyword>
<organism evidence="12 14">
    <name type="scientific">Bacillus australimaris</name>
    <dbReference type="NCBI Taxonomy" id="1326968"/>
    <lineage>
        <taxon>Bacteria</taxon>
        <taxon>Bacillati</taxon>
        <taxon>Bacillota</taxon>
        <taxon>Bacilli</taxon>
        <taxon>Bacillales</taxon>
        <taxon>Bacillaceae</taxon>
        <taxon>Bacillus</taxon>
    </lineage>
</organism>
<feature type="domain" description="LysM" evidence="10">
    <location>
        <begin position="36"/>
        <end position="87"/>
    </location>
</feature>
<dbReference type="Pfam" id="PF01476">
    <property type="entry name" value="LysM"/>
    <property type="match status" value="1"/>
</dbReference>
<evidence type="ECO:0000256" key="6">
    <source>
        <dbReference type="ARBA" id="ARBA00023236"/>
    </source>
</evidence>
<dbReference type="AlphaFoldDB" id="A0ABD4QH12"/>
<keyword evidence="9" id="KW-1133">Transmembrane helix</keyword>
<evidence type="ECO:0000256" key="5">
    <source>
        <dbReference type="ARBA" id="ARBA00023210"/>
    </source>
</evidence>
<dbReference type="SMART" id="SM00257">
    <property type="entry name" value="LysM"/>
    <property type="match status" value="1"/>
</dbReference>
<dbReference type="GO" id="GO:0009432">
    <property type="term" value="P:SOS response"/>
    <property type="evidence" value="ECO:0007669"/>
    <property type="project" value="UniProtKB-UniRule"/>
</dbReference>
<dbReference type="Gene3D" id="3.10.350.10">
    <property type="entry name" value="LysM domain"/>
    <property type="match status" value="1"/>
</dbReference>
<reference evidence="12 14" key="2">
    <citation type="submission" date="2021-04" db="EMBL/GenBank/DDBJ databases">
        <title>Isolation of newly marine bacteria for enzymatic activity.</title>
        <authorList>
            <person name="Hadi W.A.M."/>
            <person name="Nair A.J.J."/>
            <person name="Edwin B.T."/>
        </authorList>
    </citation>
    <scope>NUCLEOTIDE SEQUENCE [LARGE SCALE GENOMIC DNA]</scope>
    <source>
        <strain evidence="12 14">B28A</strain>
    </source>
</reference>
<dbReference type="Proteomes" id="UP000676804">
    <property type="component" value="Unassembled WGS sequence"/>
</dbReference>
<keyword evidence="3 8" id="KW-0227">DNA damage</keyword>